<dbReference type="GeneID" id="56349542"/>
<dbReference type="Gene3D" id="4.10.280.10">
    <property type="entry name" value="Helix-loop-helix DNA-binding domain"/>
    <property type="match status" value="1"/>
</dbReference>
<protein>
    <submittedName>
        <fullName evidence="1">Sporulation protein Spo0E</fullName>
    </submittedName>
</protein>
<name>A0A0J1IFN3_NIACI</name>
<sequence>MLKKQLLTQIELKRTELIEIAMKHGFSSSSAIICSQELDVLLNKYNEINLKNEFPAFRESKKQWNM</sequence>
<dbReference type="InterPro" id="IPR036638">
    <property type="entry name" value="HLH_DNA-bd_sf"/>
</dbReference>
<organism evidence="1 2">
    <name type="scientific">Niallia circulans</name>
    <name type="common">Bacillus circulans</name>
    <dbReference type="NCBI Taxonomy" id="1397"/>
    <lineage>
        <taxon>Bacteria</taxon>
        <taxon>Bacillati</taxon>
        <taxon>Bacillota</taxon>
        <taxon>Bacilli</taxon>
        <taxon>Bacillales</taxon>
        <taxon>Bacillaceae</taxon>
        <taxon>Niallia</taxon>
    </lineage>
</organism>
<keyword evidence="2" id="KW-1185">Reference proteome</keyword>
<dbReference type="GO" id="GO:0046983">
    <property type="term" value="F:protein dimerization activity"/>
    <property type="evidence" value="ECO:0007669"/>
    <property type="project" value="InterPro"/>
</dbReference>
<comment type="caution">
    <text evidence="1">The sequence shown here is derived from an EMBL/GenBank/DDBJ whole genome shotgun (WGS) entry which is preliminary data.</text>
</comment>
<dbReference type="AlphaFoldDB" id="A0A0J1IFN3"/>
<dbReference type="OrthoDB" id="2972613at2"/>
<gene>
    <name evidence="1" type="ORF">ABW02_17025</name>
</gene>
<dbReference type="PANTHER" id="PTHR41263">
    <property type="entry name" value="ASPARTYL-PHOSPHATE PHOSPHATASE YISI"/>
    <property type="match status" value="1"/>
</dbReference>
<evidence type="ECO:0000313" key="2">
    <source>
        <dbReference type="Proteomes" id="UP000036045"/>
    </source>
</evidence>
<dbReference type="Pfam" id="PF09388">
    <property type="entry name" value="SpoOE-like"/>
    <property type="match status" value="1"/>
</dbReference>
<dbReference type="PANTHER" id="PTHR41263:SF1">
    <property type="entry name" value="ASPARTYL-PHOSPHATE PHOSPHATASE YISI"/>
    <property type="match status" value="1"/>
</dbReference>
<dbReference type="InterPro" id="IPR037208">
    <property type="entry name" value="Spo0E-like_sf"/>
</dbReference>
<dbReference type="InterPro" id="IPR053028">
    <property type="entry name" value="Spo0E-like_phosphatase"/>
</dbReference>
<evidence type="ECO:0000313" key="1">
    <source>
        <dbReference type="EMBL" id="KLV24759.1"/>
    </source>
</evidence>
<accession>A0A0J1IFN3</accession>
<dbReference type="GO" id="GO:0043937">
    <property type="term" value="P:regulation of sporulation"/>
    <property type="evidence" value="ECO:0007669"/>
    <property type="project" value="InterPro"/>
</dbReference>
<dbReference type="RefSeq" id="WP_047943479.1">
    <property type="nucleotide sequence ID" value="NZ_CP053989.1"/>
</dbReference>
<dbReference type="EMBL" id="LDPH01000019">
    <property type="protein sequence ID" value="KLV24759.1"/>
    <property type="molecule type" value="Genomic_DNA"/>
</dbReference>
<reference evidence="1 2" key="1">
    <citation type="submission" date="2015-05" db="EMBL/GenBank/DDBJ databases">
        <title>Whole genome sequence and identification of bacterial endophytes from Costus igneus.</title>
        <authorList>
            <person name="Lee Y.P."/>
            <person name="Gan H.M."/>
            <person name="Eng W."/>
            <person name="Wheatley M.S."/>
            <person name="Caraballo A."/>
            <person name="Polter S."/>
            <person name="Savka M.A."/>
            <person name="Hudson A.O."/>
        </authorList>
    </citation>
    <scope>NUCLEOTIDE SEQUENCE [LARGE SCALE GENOMIC DNA]</scope>
    <source>
        <strain evidence="1 2">RIT379</strain>
    </source>
</reference>
<dbReference type="PATRIC" id="fig|1397.4.peg.1611"/>
<dbReference type="InterPro" id="IPR018540">
    <property type="entry name" value="Spo0E-like"/>
</dbReference>
<dbReference type="Proteomes" id="UP000036045">
    <property type="component" value="Unassembled WGS sequence"/>
</dbReference>
<dbReference type="SUPFAM" id="SSF140500">
    <property type="entry name" value="BAS1536-like"/>
    <property type="match status" value="1"/>
</dbReference>
<proteinExistence type="predicted"/>